<organism evidence="1 2">
    <name type="scientific">Leucogyrophana mollusca</name>
    <dbReference type="NCBI Taxonomy" id="85980"/>
    <lineage>
        <taxon>Eukaryota</taxon>
        <taxon>Fungi</taxon>
        <taxon>Dikarya</taxon>
        <taxon>Basidiomycota</taxon>
        <taxon>Agaricomycotina</taxon>
        <taxon>Agaricomycetes</taxon>
        <taxon>Agaricomycetidae</taxon>
        <taxon>Boletales</taxon>
        <taxon>Boletales incertae sedis</taxon>
        <taxon>Leucogyrophana</taxon>
    </lineage>
</organism>
<sequence length="368" mass="38667">MYTSKSLVFVLVLFVALVNAIPLKHGHIRRSRAHRSVAQSLVDVSTTSSSSVQASAGSKSKSSSTSTSSSAKSSATGSGTASVPVSKLVAALFPVKIESGNSGWTTASQAANALPLSDKTLNPTNVLKELAHPYVAAPDGTLGMQAFYPKGSYSLTREPKGGISFYAPGPDNVDLTTAKEATFGYSVFFEEGFGWQLGGKLPGLYGGDSDEDSVGCSGGSRSNACFSARLMWRTDGAGELYTYLPPYTEPQFAANKAVCDVAPKSDCNPEYGASVGRGAFTFTSGQWNTVSQRVRLNDVGQANGELELYVGGQSVINVGGLILRDSAEGKIRGIQMQTFFGGSEADFASPKDQNAWFSDFTVAITETL</sequence>
<protein>
    <submittedName>
        <fullName evidence="1">Uncharacterized protein</fullName>
    </submittedName>
</protein>
<reference evidence="1" key="1">
    <citation type="journal article" date="2021" name="New Phytol.">
        <title>Evolutionary innovations through gain and loss of genes in the ectomycorrhizal Boletales.</title>
        <authorList>
            <person name="Wu G."/>
            <person name="Miyauchi S."/>
            <person name="Morin E."/>
            <person name="Kuo A."/>
            <person name="Drula E."/>
            <person name="Varga T."/>
            <person name="Kohler A."/>
            <person name="Feng B."/>
            <person name="Cao Y."/>
            <person name="Lipzen A."/>
            <person name="Daum C."/>
            <person name="Hundley H."/>
            <person name="Pangilinan J."/>
            <person name="Johnson J."/>
            <person name="Barry K."/>
            <person name="LaButti K."/>
            <person name="Ng V."/>
            <person name="Ahrendt S."/>
            <person name="Min B."/>
            <person name="Choi I.G."/>
            <person name="Park H."/>
            <person name="Plett J.M."/>
            <person name="Magnuson J."/>
            <person name="Spatafora J.W."/>
            <person name="Nagy L.G."/>
            <person name="Henrissat B."/>
            <person name="Grigoriev I.V."/>
            <person name="Yang Z.L."/>
            <person name="Xu J."/>
            <person name="Martin F.M."/>
        </authorList>
    </citation>
    <scope>NUCLEOTIDE SEQUENCE</scope>
    <source>
        <strain evidence="1">KUC20120723A-06</strain>
    </source>
</reference>
<evidence type="ECO:0000313" key="1">
    <source>
        <dbReference type="EMBL" id="KAH7920663.1"/>
    </source>
</evidence>
<dbReference type="Proteomes" id="UP000790709">
    <property type="component" value="Unassembled WGS sequence"/>
</dbReference>
<comment type="caution">
    <text evidence="1">The sequence shown here is derived from an EMBL/GenBank/DDBJ whole genome shotgun (WGS) entry which is preliminary data.</text>
</comment>
<gene>
    <name evidence="1" type="ORF">BV22DRAFT_1020784</name>
</gene>
<accession>A0ACB8B6Z3</accession>
<proteinExistence type="predicted"/>
<name>A0ACB8B6Z3_9AGAM</name>
<evidence type="ECO:0000313" key="2">
    <source>
        <dbReference type="Proteomes" id="UP000790709"/>
    </source>
</evidence>
<dbReference type="EMBL" id="MU266565">
    <property type="protein sequence ID" value="KAH7920663.1"/>
    <property type="molecule type" value="Genomic_DNA"/>
</dbReference>
<keyword evidence="2" id="KW-1185">Reference proteome</keyword>